<protein>
    <submittedName>
        <fullName evidence="2">Uncharacterized protein</fullName>
    </submittedName>
</protein>
<sequence length="293" mass="33458">MGQSEPEERNAQCEIWGWRARVSIGLIAIGMVILMLCVWYWSPDITRAMLVQRGIDDDQAKLLKNQAPWGDSYGATNALFSGIALVAAVTAVAFQVIELGGQRQEIRLQLKEMEKSNATNEERLTFDRATQEYHRRKDIFNLMREMEQPPLRDDIGKLHKLMFVASFETYLADAIRKEQPPLPSRERSVHQYNEMSSKFEAMTGALAVVAVFEYLHRVHLLECSDKELANFAPFILAQRHRLNRVLEITRSKDASSKPAWAYTVPELIQRCCQFSTSKVIEQLFASTGESEDS</sequence>
<feature type="transmembrane region" description="Helical" evidence="1">
    <location>
        <begin position="78"/>
        <end position="97"/>
    </location>
</feature>
<dbReference type="AlphaFoldDB" id="A0A2S8GCU4"/>
<keyword evidence="1" id="KW-0472">Membrane</keyword>
<dbReference type="EMBL" id="PUHZ01000025">
    <property type="protein sequence ID" value="PQO42292.1"/>
    <property type="molecule type" value="Genomic_DNA"/>
</dbReference>
<dbReference type="Proteomes" id="UP000237819">
    <property type="component" value="Unassembled WGS sequence"/>
</dbReference>
<keyword evidence="1" id="KW-0812">Transmembrane</keyword>
<reference evidence="2 3" key="1">
    <citation type="submission" date="2018-02" db="EMBL/GenBank/DDBJ databases">
        <title>Comparative genomes isolates from brazilian mangrove.</title>
        <authorList>
            <person name="Araujo J.E."/>
            <person name="Taketani R.G."/>
            <person name="Silva M.C.P."/>
            <person name="Loureco M.V."/>
            <person name="Andreote F.D."/>
        </authorList>
    </citation>
    <scope>NUCLEOTIDE SEQUENCE [LARGE SCALE GENOMIC DNA]</scope>
    <source>
        <strain evidence="2 3">Nap-Phe MGV</strain>
    </source>
</reference>
<keyword evidence="1" id="KW-1133">Transmembrane helix</keyword>
<evidence type="ECO:0000256" key="1">
    <source>
        <dbReference type="SAM" id="Phobius"/>
    </source>
</evidence>
<organism evidence="2 3">
    <name type="scientific">Blastopirellula marina</name>
    <dbReference type="NCBI Taxonomy" id="124"/>
    <lineage>
        <taxon>Bacteria</taxon>
        <taxon>Pseudomonadati</taxon>
        <taxon>Planctomycetota</taxon>
        <taxon>Planctomycetia</taxon>
        <taxon>Pirellulales</taxon>
        <taxon>Pirellulaceae</taxon>
        <taxon>Blastopirellula</taxon>
    </lineage>
</organism>
<dbReference type="RefSeq" id="WP_105338873.1">
    <property type="nucleotide sequence ID" value="NZ_PUHZ01000025.1"/>
</dbReference>
<proteinExistence type="predicted"/>
<name>A0A2S8GCU4_9BACT</name>
<evidence type="ECO:0000313" key="2">
    <source>
        <dbReference type="EMBL" id="PQO42292.1"/>
    </source>
</evidence>
<accession>A0A2S8GCU4</accession>
<gene>
    <name evidence="2" type="ORF">C5Y93_28540</name>
</gene>
<feature type="transmembrane region" description="Helical" evidence="1">
    <location>
        <begin position="20"/>
        <end position="41"/>
    </location>
</feature>
<evidence type="ECO:0000313" key="3">
    <source>
        <dbReference type="Proteomes" id="UP000237819"/>
    </source>
</evidence>
<comment type="caution">
    <text evidence="2">The sequence shown here is derived from an EMBL/GenBank/DDBJ whole genome shotgun (WGS) entry which is preliminary data.</text>
</comment>